<proteinExistence type="predicted"/>
<keyword evidence="2" id="KW-1185">Reference proteome</keyword>
<dbReference type="Proteomes" id="UP001347796">
    <property type="component" value="Unassembled WGS sequence"/>
</dbReference>
<dbReference type="PANTHER" id="PTHR46601:SF2">
    <property type="entry name" value="UBIQUITIN-LIKE PROTEASE FAMILY PROFILE DOMAIN-CONTAINING PROTEIN"/>
    <property type="match status" value="1"/>
</dbReference>
<accession>A0AAN8JGH3</accession>
<name>A0AAN8JGH3_PATCE</name>
<evidence type="ECO:0000313" key="1">
    <source>
        <dbReference type="EMBL" id="KAK6175218.1"/>
    </source>
</evidence>
<comment type="caution">
    <text evidence="1">The sequence shown here is derived from an EMBL/GenBank/DDBJ whole genome shotgun (WGS) entry which is preliminary data.</text>
</comment>
<reference evidence="1 2" key="1">
    <citation type="submission" date="2024-01" db="EMBL/GenBank/DDBJ databases">
        <title>The genome of the rayed Mediterranean limpet Patella caerulea (Linnaeus, 1758).</title>
        <authorList>
            <person name="Anh-Thu Weber A."/>
            <person name="Halstead-Nussloch G."/>
        </authorList>
    </citation>
    <scope>NUCLEOTIDE SEQUENCE [LARGE SCALE GENOMIC DNA]</scope>
    <source>
        <strain evidence="1">AATW-2023a</strain>
        <tissue evidence="1">Whole specimen</tissue>
    </source>
</reference>
<dbReference type="PANTHER" id="PTHR46601">
    <property type="entry name" value="ULP_PROTEASE DOMAIN-CONTAINING PROTEIN"/>
    <property type="match status" value="1"/>
</dbReference>
<dbReference type="EMBL" id="JAZGQO010000010">
    <property type="protein sequence ID" value="KAK6175218.1"/>
    <property type="molecule type" value="Genomic_DNA"/>
</dbReference>
<organism evidence="1 2">
    <name type="scientific">Patella caerulea</name>
    <name type="common">Rayed Mediterranean limpet</name>
    <dbReference type="NCBI Taxonomy" id="87958"/>
    <lineage>
        <taxon>Eukaryota</taxon>
        <taxon>Metazoa</taxon>
        <taxon>Spiralia</taxon>
        <taxon>Lophotrochozoa</taxon>
        <taxon>Mollusca</taxon>
        <taxon>Gastropoda</taxon>
        <taxon>Patellogastropoda</taxon>
        <taxon>Patelloidea</taxon>
        <taxon>Patellidae</taxon>
        <taxon>Patella</taxon>
    </lineage>
</organism>
<protein>
    <submittedName>
        <fullName evidence="1">Uncharacterized protein</fullName>
    </submittedName>
</protein>
<gene>
    <name evidence="1" type="ORF">SNE40_013726</name>
</gene>
<evidence type="ECO:0000313" key="2">
    <source>
        <dbReference type="Proteomes" id="UP001347796"/>
    </source>
</evidence>
<sequence length="671" mass="77870">MALTARERQARRRAKIRSSKEAYVQHLQYERHRKQHQRAAQKEHMTDAEIKEFQLKEKIRIRNYREEQKKKKENIEAINNIISPYKTNQAGGKAVKKTQLTLPKSPRKRLYVIEKLVKNSGLSLKEQAKNHSSAAALPSETKQLVADFYQIDEISWQAPGRKDRVIIRSKNKTGDLTKTTEQVRYMLMSLREAYNAFTTKHGSLLGLSKFCELRPMNVKTFDHIPHNVCVCPHHENIRLLLQSLRSHTTLSTDISEFIEQITCNSTSKSCMTQSCLECEEAVENYAPTNPHTTLEYRQWRNGERTEIEELKGTVGEAFAELKQQLKGFLLHTYIKRCQSQHLEYLISNSNDQRIVLQVDFSENATILSQNEVQSAHWHHHQATLFTAYAWINGKDKSNRSIVLISDCLQHTKYSVYMYMDYIFCFLKEIHPTVKHIDIFSDGAGSQFKQRYLFSNLYSWQQKHELQLTWNFFATSHGKGVVDGLGGTVKRSVWRYIKSGKSSASNAEEYSIIAEERNPNIHIKFIAENLITNKMGELDDHWKGVMAVPRTHKMHFVAPVDPYSIQISEVSSSDVKYRVQIRDQIEENLESGAKEDVVYAVGQWVMIEYDKLEYPGEISKIVQNDIQVNVMHKSGHFWKWPETCDEIFYKKNSIIKLINPPTIVNSRGLFTF</sequence>
<dbReference type="AlphaFoldDB" id="A0AAN8JGH3"/>